<dbReference type="GO" id="GO:0000978">
    <property type="term" value="F:RNA polymerase II cis-regulatory region sequence-specific DNA binding"/>
    <property type="evidence" value="ECO:0007669"/>
    <property type="project" value="TreeGrafter"/>
</dbReference>
<dbReference type="GO" id="GO:0005634">
    <property type="term" value="C:nucleus"/>
    <property type="evidence" value="ECO:0007669"/>
    <property type="project" value="UniProtKB-SubCell"/>
</dbReference>
<dbReference type="EMBL" id="MCOG01000160">
    <property type="protein sequence ID" value="ORY33347.1"/>
    <property type="molecule type" value="Genomic_DNA"/>
</dbReference>
<feature type="compositionally biased region" description="Basic and acidic residues" evidence="10">
    <location>
        <begin position="1"/>
        <end position="11"/>
    </location>
</feature>
<feature type="domain" description="C2H2-type" evidence="11">
    <location>
        <begin position="181"/>
        <end position="208"/>
    </location>
</feature>
<protein>
    <recommendedName>
        <fullName evidence="11">C2H2-type domain-containing protein</fullName>
    </recommendedName>
</protein>
<reference evidence="12 13" key="1">
    <citation type="submission" date="2016-08" db="EMBL/GenBank/DDBJ databases">
        <title>A Parts List for Fungal Cellulosomes Revealed by Comparative Genomics.</title>
        <authorList>
            <consortium name="DOE Joint Genome Institute"/>
            <person name="Haitjema C.H."/>
            <person name="Gilmore S.P."/>
            <person name="Henske J.K."/>
            <person name="Solomon K.V."/>
            <person name="De Groot R."/>
            <person name="Kuo A."/>
            <person name="Mondo S.J."/>
            <person name="Salamov A.A."/>
            <person name="Labutti K."/>
            <person name="Zhao Z."/>
            <person name="Chiniquy J."/>
            <person name="Barry K."/>
            <person name="Brewer H.M."/>
            <person name="Purvine S.O."/>
            <person name="Wright A.T."/>
            <person name="Boxma B."/>
            <person name="Van Alen T."/>
            <person name="Hackstein J.H."/>
            <person name="Baker S.E."/>
            <person name="Grigoriev I.V."/>
            <person name="O'Malley M.A."/>
        </authorList>
    </citation>
    <scope>NUCLEOTIDE SEQUENCE [LARGE SCALE GENOMIC DNA]</scope>
    <source>
        <strain evidence="12 13">G1</strain>
    </source>
</reference>
<feature type="compositionally biased region" description="Basic residues" evidence="10">
    <location>
        <begin position="300"/>
        <end position="310"/>
    </location>
</feature>
<name>A0A1Y2BFS8_9FUNG</name>
<dbReference type="SMART" id="SM00355">
    <property type="entry name" value="ZnF_C2H2"/>
    <property type="match status" value="3"/>
</dbReference>
<dbReference type="AlphaFoldDB" id="A0A1Y2BFS8"/>
<dbReference type="Proteomes" id="UP000193920">
    <property type="component" value="Unassembled WGS sequence"/>
</dbReference>
<keyword evidence="13" id="KW-1185">Reference proteome</keyword>
<evidence type="ECO:0000256" key="3">
    <source>
        <dbReference type="ARBA" id="ARBA00022723"/>
    </source>
</evidence>
<feature type="domain" description="C2H2-type" evidence="11">
    <location>
        <begin position="209"/>
        <end position="237"/>
    </location>
</feature>
<dbReference type="GO" id="GO:0045893">
    <property type="term" value="P:positive regulation of DNA-templated transcription"/>
    <property type="evidence" value="ECO:0007669"/>
    <property type="project" value="UniProtKB-ARBA"/>
</dbReference>
<dbReference type="GO" id="GO:0005694">
    <property type="term" value="C:chromosome"/>
    <property type="evidence" value="ECO:0007669"/>
    <property type="project" value="UniProtKB-ARBA"/>
</dbReference>
<dbReference type="Gene3D" id="3.30.160.60">
    <property type="entry name" value="Classic Zinc Finger"/>
    <property type="match status" value="3"/>
</dbReference>
<keyword evidence="5 9" id="KW-0863">Zinc-finger</keyword>
<dbReference type="InterPro" id="IPR036236">
    <property type="entry name" value="Znf_C2H2_sf"/>
</dbReference>
<dbReference type="FunFam" id="3.30.160.60:FF:001732">
    <property type="entry name" value="Zgc:162936"/>
    <property type="match status" value="1"/>
</dbReference>
<gene>
    <name evidence="12" type="ORF">LY90DRAFT_673426</name>
</gene>
<evidence type="ECO:0000313" key="12">
    <source>
        <dbReference type="EMBL" id="ORY33347.1"/>
    </source>
</evidence>
<sequence>MVLNMKEDTFGKDNISSYDNNEDQENVKDNVNGNDNLPSEVVTEYSLESEASHFDASHEVDNIFSEDNNEKDIEIDNEQIEGEYDEITDEKQNNGQESDNEKGNSEGINKNDNNDNEQETVKNKSKSKNKTIKNEEGDNIYTCEWDDCYNRYENFDDFIEHLNKEHIENTTKDSEFACLWKGCQRINKPNGNKAALRNHVRIHTDEKPFECEYCHKKFKRSDALSKHKKKCNTDSKFTKRKRDEDNDTPHSSKKRASSTNNKYSLISDHNSSSISSSKTGSKNKISLDKKSIIKEEYKHSSHNKSHRSNKSKNIINIHISNSSSSSSKSYKELYRELKAKYRHSLQENMILEEEYQCNYRQVSRLKLERNIILDNLIKHHSL</sequence>
<feature type="compositionally biased region" description="Low complexity" evidence="10">
    <location>
        <begin position="311"/>
        <end position="328"/>
    </location>
</feature>
<dbReference type="GO" id="GO:0008270">
    <property type="term" value="F:zinc ion binding"/>
    <property type="evidence" value="ECO:0007669"/>
    <property type="project" value="UniProtKB-KW"/>
</dbReference>
<comment type="similarity">
    <text evidence="2">Belongs to the GLI C2H2-type zinc-finger protein family.</text>
</comment>
<feature type="region of interest" description="Disordered" evidence="10">
    <location>
        <begin position="1"/>
        <end position="73"/>
    </location>
</feature>
<feature type="compositionally biased region" description="Basic and acidic residues" evidence="10">
    <location>
        <begin position="229"/>
        <end position="250"/>
    </location>
</feature>
<keyword evidence="3" id="KW-0479">Metal-binding</keyword>
<feature type="compositionally biased region" description="Low complexity" evidence="10">
    <location>
        <begin position="264"/>
        <end position="284"/>
    </location>
</feature>
<evidence type="ECO:0000259" key="11">
    <source>
        <dbReference type="PROSITE" id="PS50157"/>
    </source>
</evidence>
<feature type="compositionally biased region" description="Basic and acidic residues" evidence="10">
    <location>
        <begin position="285"/>
        <end position="299"/>
    </location>
</feature>
<evidence type="ECO:0000256" key="5">
    <source>
        <dbReference type="ARBA" id="ARBA00022771"/>
    </source>
</evidence>
<comment type="subcellular location">
    <subcellularLocation>
        <location evidence="1">Nucleus</location>
    </subcellularLocation>
</comment>
<evidence type="ECO:0000256" key="6">
    <source>
        <dbReference type="ARBA" id="ARBA00022833"/>
    </source>
</evidence>
<feature type="region of interest" description="Disordered" evidence="10">
    <location>
        <begin position="88"/>
        <end position="130"/>
    </location>
</feature>
<evidence type="ECO:0000256" key="2">
    <source>
        <dbReference type="ARBA" id="ARBA00010831"/>
    </source>
</evidence>
<keyword evidence="7" id="KW-0238">DNA-binding</keyword>
<dbReference type="PROSITE" id="PS00028">
    <property type="entry name" value="ZINC_FINGER_C2H2_1"/>
    <property type="match status" value="1"/>
</dbReference>
<keyword evidence="4" id="KW-0677">Repeat</keyword>
<feature type="region of interest" description="Disordered" evidence="10">
    <location>
        <begin position="229"/>
        <end position="329"/>
    </location>
</feature>
<evidence type="ECO:0000256" key="9">
    <source>
        <dbReference type="PROSITE-ProRule" id="PRU00042"/>
    </source>
</evidence>
<evidence type="ECO:0000313" key="13">
    <source>
        <dbReference type="Proteomes" id="UP000193920"/>
    </source>
</evidence>
<dbReference type="InterPro" id="IPR056436">
    <property type="entry name" value="Znf-C2H2_ZIC1-5/GLI1-3-like"/>
</dbReference>
<evidence type="ECO:0000256" key="8">
    <source>
        <dbReference type="ARBA" id="ARBA00023242"/>
    </source>
</evidence>
<evidence type="ECO:0000256" key="4">
    <source>
        <dbReference type="ARBA" id="ARBA00022737"/>
    </source>
</evidence>
<proteinExistence type="inferred from homology"/>
<accession>A0A1Y2BFS8</accession>
<feature type="compositionally biased region" description="Basic and acidic residues" evidence="10">
    <location>
        <begin position="50"/>
        <end position="61"/>
    </location>
</feature>
<dbReference type="Pfam" id="PF23561">
    <property type="entry name" value="zf-C2H2_15"/>
    <property type="match status" value="1"/>
</dbReference>
<evidence type="ECO:0000256" key="10">
    <source>
        <dbReference type="SAM" id="MobiDB-lite"/>
    </source>
</evidence>
<dbReference type="InterPro" id="IPR043359">
    <property type="entry name" value="GLI-like"/>
</dbReference>
<organism evidence="12 13">
    <name type="scientific">Neocallimastix californiae</name>
    <dbReference type="NCBI Taxonomy" id="1754190"/>
    <lineage>
        <taxon>Eukaryota</taxon>
        <taxon>Fungi</taxon>
        <taxon>Fungi incertae sedis</taxon>
        <taxon>Chytridiomycota</taxon>
        <taxon>Chytridiomycota incertae sedis</taxon>
        <taxon>Neocallimastigomycetes</taxon>
        <taxon>Neocallimastigales</taxon>
        <taxon>Neocallimastigaceae</taxon>
        <taxon>Neocallimastix</taxon>
    </lineage>
</organism>
<dbReference type="InterPro" id="IPR013087">
    <property type="entry name" value="Znf_C2H2_type"/>
</dbReference>
<dbReference type="STRING" id="1754190.A0A1Y2BFS8"/>
<dbReference type="PANTHER" id="PTHR45718:SF8">
    <property type="entry name" value="GLIS FAMILY ZINC FINGER 2"/>
    <property type="match status" value="1"/>
</dbReference>
<dbReference type="SUPFAM" id="SSF57667">
    <property type="entry name" value="beta-beta-alpha zinc fingers"/>
    <property type="match status" value="2"/>
</dbReference>
<evidence type="ECO:0000256" key="7">
    <source>
        <dbReference type="ARBA" id="ARBA00023125"/>
    </source>
</evidence>
<comment type="caution">
    <text evidence="12">The sequence shown here is derived from an EMBL/GenBank/DDBJ whole genome shotgun (WGS) entry which is preliminary data.</text>
</comment>
<evidence type="ECO:0000256" key="1">
    <source>
        <dbReference type="ARBA" id="ARBA00004123"/>
    </source>
</evidence>
<dbReference type="PROSITE" id="PS50157">
    <property type="entry name" value="ZINC_FINGER_C2H2_2"/>
    <property type="match status" value="2"/>
</dbReference>
<keyword evidence="6" id="KW-0862">Zinc</keyword>
<keyword evidence="8" id="KW-0539">Nucleus</keyword>
<dbReference type="OrthoDB" id="654211at2759"/>
<dbReference type="GO" id="GO:0000981">
    <property type="term" value="F:DNA-binding transcription factor activity, RNA polymerase II-specific"/>
    <property type="evidence" value="ECO:0007669"/>
    <property type="project" value="TreeGrafter"/>
</dbReference>
<dbReference type="PANTHER" id="PTHR45718">
    <property type="entry name" value="TRANSCRIPTIONAL ACTIVATOR CUBITUS INTERRUPTUS"/>
    <property type="match status" value="1"/>
</dbReference>